<gene>
    <name evidence="1" type="ORF">METZ01_LOCUS404580</name>
</gene>
<sequence length="103" mass="11209">MKKVIYFIILAMSITLVFSQGKPCCKNKAGKGKVACKFNQANIDANNDGTVTKAGSQVKTTAVVQCPLSAQNISIDKKNCTNCSNAPWWKFWAKKKSCCNAKS</sequence>
<evidence type="ECO:0000313" key="1">
    <source>
        <dbReference type="EMBL" id="SVD51726.1"/>
    </source>
</evidence>
<reference evidence="1" key="1">
    <citation type="submission" date="2018-05" db="EMBL/GenBank/DDBJ databases">
        <authorList>
            <person name="Lanie J.A."/>
            <person name="Ng W.-L."/>
            <person name="Kazmierczak K.M."/>
            <person name="Andrzejewski T.M."/>
            <person name="Davidsen T.M."/>
            <person name="Wayne K.J."/>
            <person name="Tettelin H."/>
            <person name="Glass J.I."/>
            <person name="Rusch D."/>
            <person name="Podicherti R."/>
            <person name="Tsui H.-C.T."/>
            <person name="Winkler M.E."/>
        </authorList>
    </citation>
    <scope>NUCLEOTIDE SEQUENCE</scope>
</reference>
<dbReference type="EMBL" id="UINC01155710">
    <property type="protein sequence ID" value="SVD51726.1"/>
    <property type="molecule type" value="Genomic_DNA"/>
</dbReference>
<organism evidence="1">
    <name type="scientific">marine metagenome</name>
    <dbReference type="NCBI Taxonomy" id="408172"/>
    <lineage>
        <taxon>unclassified sequences</taxon>
        <taxon>metagenomes</taxon>
        <taxon>ecological metagenomes</taxon>
    </lineage>
</organism>
<protein>
    <submittedName>
        <fullName evidence="1">Uncharacterized protein</fullName>
    </submittedName>
</protein>
<accession>A0A382VYP7</accession>
<dbReference type="AlphaFoldDB" id="A0A382VYP7"/>
<name>A0A382VYP7_9ZZZZ</name>
<proteinExistence type="predicted"/>